<feature type="modified residue" description="4-aspartylphosphate" evidence="6">
    <location>
        <position position="62"/>
    </location>
</feature>
<gene>
    <name evidence="9" type="ORF">E4021_13635</name>
</gene>
<dbReference type="Proteomes" id="UP000308528">
    <property type="component" value="Unassembled WGS sequence"/>
</dbReference>
<accession>A0A4S4NNB9</accession>
<dbReference type="GO" id="GO:0032993">
    <property type="term" value="C:protein-DNA complex"/>
    <property type="evidence" value="ECO:0007669"/>
    <property type="project" value="TreeGrafter"/>
</dbReference>
<evidence type="ECO:0000313" key="10">
    <source>
        <dbReference type="Proteomes" id="UP000308528"/>
    </source>
</evidence>
<evidence type="ECO:0000256" key="3">
    <source>
        <dbReference type="ARBA" id="ARBA00023015"/>
    </source>
</evidence>
<evidence type="ECO:0000259" key="7">
    <source>
        <dbReference type="PROSITE" id="PS50110"/>
    </source>
</evidence>
<keyword evidence="10" id="KW-1185">Reference proteome</keyword>
<dbReference type="PANTHER" id="PTHR48111">
    <property type="entry name" value="REGULATOR OF RPOS"/>
    <property type="match status" value="1"/>
</dbReference>
<dbReference type="GO" id="GO:0006355">
    <property type="term" value="P:regulation of DNA-templated transcription"/>
    <property type="evidence" value="ECO:0007669"/>
    <property type="project" value="TreeGrafter"/>
</dbReference>
<dbReference type="GO" id="GO:0005829">
    <property type="term" value="C:cytosol"/>
    <property type="evidence" value="ECO:0007669"/>
    <property type="project" value="TreeGrafter"/>
</dbReference>
<dbReference type="InterPro" id="IPR011006">
    <property type="entry name" value="CheY-like_superfamily"/>
</dbReference>
<proteinExistence type="predicted"/>
<dbReference type="PROSITE" id="PS50110">
    <property type="entry name" value="RESPONSE_REGULATORY"/>
    <property type="match status" value="1"/>
</dbReference>
<dbReference type="InterPro" id="IPR001789">
    <property type="entry name" value="Sig_transdc_resp-reg_receiver"/>
</dbReference>
<dbReference type="InterPro" id="IPR039420">
    <property type="entry name" value="WalR-like"/>
</dbReference>
<evidence type="ECO:0000313" key="9">
    <source>
        <dbReference type="EMBL" id="THH37730.1"/>
    </source>
</evidence>
<dbReference type="Gene3D" id="3.40.50.2300">
    <property type="match status" value="1"/>
</dbReference>
<protein>
    <submittedName>
        <fullName evidence="9">DNA-binding response regulator</fullName>
    </submittedName>
</protein>
<dbReference type="CDD" id="cd17534">
    <property type="entry name" value="REC_DC-like"/>
    <property type="match status" value="1"/>
</dbReference>
<dbReference type="Gene3D" id="2.40.50.1020">
    <property type="entry name" value="LytTr DNA-binding domain"/>
    <property type="match status" value="1"/>
</dbReference>
<sequence length="237" mass="26900">MQQTPPSASGRRILIVEDEFIISDTIADQLREQNYIVTGEAISYDEAVELYHKSPPDLALLDIRLSGPESGIDFAHFLRAQKEQIPFVYLTSQVDEQHLALARETFPAGYLSKPVQINSLLTTIDVALHNHQSQQQEETVAVKTGQATHILPLSAIRHLRADHVYVQVSLVDQKPLVLRRSLSDLVSEINHFSIVQTHRSHAVNLQHVTRYEHRTVYIDDDAVPISDKYRDQVLSRL</sequence>
<organism evidence="9 10">
    <name type="scientific">Neolewinella litorea</name>
    <dbReference type="NCBI Taxonomy" id="2562452"/>
    <lineage>
        <taxon>Bacteria</taxon>
        <taxon>Pseudomonadati</taxon>
        <taxon>Bacteroidota</taxon>
        <taxon>Saprospiria</taxon>
        <taxon>Saprospirales</taxon>
        <taxon>Lewinellaceae</taxon>
        <taxon>Neolewinella</taxon>
    </lineage>
</organism>
<dbReference type="GO" id="GO:0000976">
    <property type="term" value="F:transcription cis-regulatory region binding"/>
    <property type="evidence" value="ECO:0007669"/>
    <property type="project" value="TreeGrafter"/>
</dbReference>
<reference evidence="9 10" key="1">
    <citation type="submission" date="2019-04" db="EMBL/GenBank/DDBJ databases">
        <title>Lewinella litorea sp. nov., isolated from a marine sand.</title>
        <authorList>
            <person name="Yoon J.-H."/>
        </authorList>
    </citation>
    <scope>NUCLEOTIDE SEQUENCE [LARGE SCALE GENOMIC DNA]</scope>
    <source>
        <strain evidence="9 10">HSMS-39</strain>
    </source>
</reference>
<keyword evidence="3" id="KW-0805">Transcription regulation</keyword>
<comment type="caution">
    <text evidence="9">The sequence shown here is derived from an EMBL/GenBank/DDBJ whole genome shotgun (WGS) entry which is preliminary data.</text>
</comment>
<evidence type="ECO:0000256" key="1">
    <source>
        <dbReference type="ARBA" id="ARBA00022553"/>
    </source>
</evidence>
<dbReference type="SMART" id="SM00448">
    <property type="entry name" value="REC"/>
    <property type="match status" value="1"/>
</dbReference>
<feature type="domain" description="HTH LytTR-type" evidence="8">
    <location>
        <begin position="140"/>
        <end position="237"/>
    </location>
</feature>
<dbReference type="SMART" id="SM00850">
    <property type="entry name" value="LytTR"/>
    <property type="match status" value="1"/>
</dbReference>
<keyword evidence="1 6" id="KW-0597">Phosphoprotein</keyword>
<keyword evidence="2" id="KW-0902">Two-component regulatory system</keyword>
<keyword evidence="5" id="KW-0804">Transcription</keyword>
<dbReference type="EMBL" id="SRSF01000006">
    <property type="protein sequence ID" value="THH37730.1"/>
    <property type="molecule type" value="Genomic_DNA"/>
</dbReference>
<dbReference type="RefSeq" id="WP_136459922.1">
    <property type="nucleotide sequence ID" value="NZ_SRSF01000006.1"/>
</dbReference>
<dbReference type="SUPFAM" id="SSF52172">
    <property type="entry name" value="CheY-like"/>
    <property type="match status" value="1"/>
</dbReference>
<name>A0A4S4NNB9_9BACT</name>
<evidence type="ECO:0000256" key="4">
    <source>
        <dbReference type="ARBA" id="ARBA00023125"/>
    </source>
</evidence>
<dbReference type="PROSITE" id="PS50930">
    <property type="entry name" value="HTH_LYTTR"/>
    <property type="match status" value="1"/>
</dbReference>
<dbReference type="OrthoDB" id="2962330at2"/>
<dbReference type="InterPro" id="IPR007492">
    <property type="entry name" value="LytTR_DNA-bd_dom"/>
</dbReference>
<keyword evidence="4 9" id="KW-0238">DNA-binding</keyword>
<evidence type="ECO:0000256" key="6">
    <source>
        <dbReference type="PROSITE-ProRule" id="PRU00169"/>
    </source>
</evidence>
<dbReference type="AlphaFoldDB" id="A0A4S4NNB9"/>
<evidence type="ECO:0000256" key="2">
    <source>
        <dbReference type="ARBA" id="ARBA00023012"/>
    </source>
</evidence>
<dbReference type="PANTHER" id="PTHR48111:SF1">
    <property type="entry name" value="TWO-COMPONENT RESPONSE REGULATOR ORR33"/>
    <property type="match status" value="1"/>
</dbReference>
<feature type="domain" description="Response regulatory" evidence="7">
    <location>
        <begin position="12"/>
        <end position="128"/>
    </location>
</feature>
<evidence type="ECO:0000256" key="5">
    <source>
        <dbReference type="ARBA" id="ARBA00023163"/>
    </source>
</evidence>
<evidence type="ECO:0000259" key="8">
    <source>
        <dbReference type="PROSITE" id="PS50930"/>
    </source>
</evidence>
<dbReference type="Pfam" id="PF00072">
    <property type="entry name" value="Response_reg"/>
    <property type="match status" value="1"/>
</dbReference>
<dbReference type="GO" id="GO:0000156">
    <property type="term" value="F:phosphorelay response regulator activity"/>
    <property type="evidence" value="ECO:0007669"/>
    <property type="project" value="TreeGrafter"/>
</dbReference>
<dbReference type="Pfam" id="PF04397">
    <property type="entry name" value="LytTR"/>
    <property type="match status" value="1"/>
</dbReference>